<proteinExistence type="predicted"/>
<dbReference type="SUPFAM" id="SSF55608">
    <property type="entry name" value="Homing endonucleases"/>
    <property type="match status" value="2"/>
</dbReference>
<dbReference type="InterPro" id="IPR004042">
    <property type="entry name" value="Intein_endonuc_central"/>
</dbReference>
<evidence type="ECO:0000259" key="1">
    <source>
        <dbReference type="PROSITE" id="PS50819"/>
    </source>
</evidence>
<organism evidence="2 3">
    <name type="scientific">Candidatus Azambacteria bacterium GW2011_GWB1_42_17</name>
    <dbReference type="NCBI Taxonomy" id="1618615"/>
    <lineage>
        <taxon>Bacteria</taxon>
        <taxon>Candidatus Azamiibacteriota</taxon>
    </lineage>
</organism>
<gene>
    <name evidence="2" type="ORF">UV07_C0025G0003</name>
</gene>
<dbReference type="InterPro" id="IPR004860">
    <property type="entry name" value="LAGLIDADG_dom"/>
</dbReference>
<dbReference type="Proteomes" id="UP000033986">
    <property type="component" value="Unassembled WGS sequence"/>
</dbReference>
<name>A0A0G1BBL0_9BACT</name>
<comment type="caution">
    <text evidence="2">The sequence shown here is derived from an EMBL/GenBank/DDBJ whole genome shotgun (WGS) entry which is preliminary data.</text>
</comment>
<evidence type="ECO:0000313" key="2">
    <source>
        <dbReference type="EMBL" id="KKS43726.1"/>
    </source>
</evidence>
<feature type="domain" description="DOD-type homing endonuclease" evidence="1">
    <location>
        <begin position="28"/>
        <end position="156"/>
    </location>
</feature>
<dbReference type="InterPro" id="IPR027434">
    <property type="entry name" value="Homing_endonucl"/>
</dbReference>
<sequence length="229" mass="26620">MGYNKNVPMHRHVNCDFFKNWKPEMAYVLGFFAADGTMIKNKRGAYFVQFEITDRELLKKIRNSLNSNHKIAIRKRNKNYKPSYRLQIGSKVIFKDLLKIGITPRKALRMSLPKIPEKYIHHFVRGYFDGDGNVWYGTVHKERKTKTPVLLTRFTSGNKRFLENLASALKSQIRIGGAITCSSGAYQLGYSTRPSLSLYRFMYNNSHLFLPRKKKIFEKYINAVVVQPG</sequence>
<dbReference type="Pfam" id="PF14528">
    <property type="entry name" value="LAGLIDADG_3"/>
    <property type="match status" value="1"/>
</dbReference>
<dbReference type="Gene3D" id="3.10.28.10">
    <property type="entry name" value="Homing endonucleases"/>
    <property type="match status" value="1"/>
</dbReference>
<protein>
    <submittedName>
        <fullName evidence="2">Intein-containing protein</fullName>
    </submittedName>
</protein>
<dbReference type="PROSITE" id="PS50819">
    <property type="entry name" value="INTEIN_ENDONUCLEASE"/>
    <property type="match status" value="1"/>
</dbReference>
<evidence type="ECO:0000313" key="3">
    <source>
        <dbReference type="Proteomes" id="UP000033986"/>
    </source>
</evidence>
<accession>A0A0G1BBL0</accession>
<reference evidence="2 3" key="1">
    <citation type="journal article" date="2015" name="Nature">
        <title>rRNA introns, odd ribosomes, and small enigmatic genomes across a large radiation of phyla.</title>
        <authorList>
            <person name="Brown C.T."/>
            <person name="Hug L.A."/>
            <person name="Thomas B.C."/>
            <person name="Sharon I."/>
            <person name="Castelle C.J."/>
            <person name="Singh A."/>
            <person name="Wilkins M.J."/>
            <person name="Williams K.H."/>
            <person name="Banfield J.F."/>
        </authorList>
    </citation>
    <scope>NUCLEOTIDE SEQUENCE [LARGE SCALE GENOMIC DNA]</scope>
</reference>
<dbReference type="GO" id="GO:0004519">
    <property type="term" value="F:endonuclease activity"/>
    <property type="evidence" value="ECO:0007669"/>
    <property type="project" value="InterPro"/>
</dbReference>
<dbReference type="AlphaFoldDB" id="A0A0G1BBL0"/>
<dbReference type="EMBL" id="LCDB01000025">
    <property type="protein sequence ID" value="KKS43726.1"/>
    <property type="molecule type" value="Genomic_DNA"/>
</dbReference>